<feature type="region of interest" description="Disordered" evidence="1">
    <location>
        <begin position="33"/>
        <end position="61"/>
    </location>
</feature>
<dbReference type="RefSeq" id="WP_159751847.1">
    <property type="nucleotide sequence ID" value="NZ_CATIYY010000207.1"/>
</dbReference>
<dbReference type="Proteomes" id="UP000460412">
    <property type="component" value="Unassembled WGS sequence"/>
</dbReference>
<proteinExistence type="predicted"/>
<dbReference type="EMBL" id="WUQX01000001">
    <property type="protein sequence ID" value="MXP76793.1"/>
    <property type="molecule type" value="Genomic_DNA"/>
</dbReference>
<comment type="caution">
    <text evidence="2">The sequence shown here is derived from an EMBL/GenBank/DDBJ whole genome shotgun (WGS) entry which is preliminary data.</text>
</comment>
<dbReference type="AlphaFoldDB" id="A0A7X3MI06"/>
<evidence type="ECO:0000313" key="2">
    <source>
        <dbReference type="EMBL" id="MXP76793.1"/>
    </source>
</evidence>
<accession>A0A7X3MI06</accession>
<protein>
    <recommendedName>
        <fullName evidence="4">Lipoprotein</fullName>
    </recommendedName>
</protein>
<reference evidence="2 3" key="1">
    <citation type="submission" date="2019-12" db="EMBL/GenBank/DDBJ databases">
        <title>Sporaefaciens musculi gen. nov., sp. nov., a novel bacterium isolated from the caecum of an obese mouse.</title>
        <authorList>
            <person name="Rasmussen T.S."/>
            <person name="Streidl T."/>
            <person name="Hitch T.C.A."/>
            <person name="Wortmann E."/>
            <person name="Deptula P."/>
            <person name="Hansen M."/>
            <person name="Nielsen D.S."/>
            <person name="Clavel T."/>
            <person name="Vogensen F.K."/>
        </authorList>
    </citation>
    <scope>NUCLEOTIDE SEQUENCE [LARGE SCALE GENOMIC DNA]</scope>
    <source>
        <strain evidence="2 3">WCA-9-b2</strain>
    </source>
</reference>
<sequence>MLSKGNCIKKGCFFICLLCTICIWGCSDKNSSSIENENKKEPQSPADEVHDENDVEIKDPSDAPVMEEIEGLKDVRGQQVLELLSEYGFSDTGGVDAPDGSASWVLQNGNYTCDIQADGNGNVYNAVFTDSGDDYADFLSKCAGTFGSDAAAWVTENVNGNTTAEIGGFSVSISEGPGGHSLQVCSLEYKNMVVGPKGADGPEDPQNPE</sequence>
<evidence type="ECO:0000256" key="1">
    <source>
        <dbReference type="SAM" id="MobiDB-lite"/>
    </source>
</evidence>
<evidence type="ECO:0000313" key="3">
    <source>
        <dbReference type="Proteomes" id="UP000460412"/>
    </source>
</evidence>
<evidence type="ECO:0008006" key="4">
    <source>
        <dbReference type="Google" id="ProtNLM"/>
    </source>
</evidence>
<name>A0A7X3MI06_9FIRM</name>
<organism evidence="2 3">
    <name type="scientific">Sporofaciens musculi</name>
    <dbReference type="NCBI Taxonomy" id="2681861"/>
    <lineage>
        <taxon>Bacteria</taxon>
        <taxon>Bacillati</taxon>
        <taxon>Bacillota</taxon>
        <taxon>Clostridia</taxon>
        <taxon>Lachnospirales</taxon>
        <taxon>Lachnospiraceae</taxon>
        <taxon>Sporofaciens</taxon>
    </lineage>
</organism>
<gene>
    <name evidence="2" type="ORF">GN277_15790</name>
</gene>
<keyword evidence="3" id="KW-1185">Reference proteome</keyword>